<dbReference type="AlphaFoldDB" id="A0A0L1JRI9"/>
<evidence type="ECO:0000256" key="1">
    <source>
        <dbReference type="ARBA" id="ARBA00022723"/>
    </source>
</evidence>
<accession>A0A0L1JRI9</accession>
<dbReference type="InterPro" id="IPR029052">
    <property type="entry name" value="Metallo-depent_PP-like"/>
</dbReference>
<dbReference type="PANTHER" id="PTHR42988">
    <property type="entry name" value="PHOSPHOHYDROLASE"/>
    <property type="match status" value="1"/>
</dbReference>
<sequence length="268" mass="29023">MTDKLIVISDLHIVAPGDRIIGIDPAARLRQALDHALATHPDASCILLLGDLTHHGLPAEYAHLRDILAPVPIPVHMTLGNHDRRDAFDAVFPGRMDANGFICSSVPLRGATLVICDTLDGPPYDDRHHAGRLCPERLRWLDTALSGTDRAILALHHPPAPVLMPGMDAIGLANGAELLDLVDRHPSVAQMIFGHIHRTISGQMRGHPFAIFKSPCHQMPMDMTSRSTSLSVAEPGAYGIVCVTKTCIIVHSEDFTLDPPLIDDPHSA</sequence>
<dbReference type="SUPFAM" id="SSF56300">
    <property type="entry name" value="Metallo-dependent phosphatases"/>
    <property type="match status" value="1"/>
</dbReference>
<comment type="similarity">
    <text evidence="4">Belongs to the cyclic nucleotide phosphodiesterase class-III family.</text>
</comment>
<keyword evidence="2" id="KW-0378">Hydrolase</keyword>
<keyword evidence="3" id="KW-0408">Iron</keyword>
<keyword evidence="1" id="KW-0479">Metal-binding</keyword>
<dbReference type="Gene3D" id="3.60.21.10">
    <property type="match status" value="1"/>
</dbReference>
<evidence type="ECO:0000313" key="7">
    <source>
        <dbReference type="Proteomes" id="UP000036938"/>
    </source>
</evidence>
<keyword evidence="7" id="KW-1185">Reference proteome</keyword>
<evidence type="ECO:0000256" key="4">
    <source>
        <dbReference type="ARBA" id="ARBA00025742"/>
    </source>
</evidence>
<evidence type="ECO:0000313" key="6">
    <source>
        <dbReference type="EMBL" id="KNG94414.1"/>
    </source>
</evidence>
<dbReference type="STRING" id="1317121.ATO11_06960"/>
<proteinExistence type="inferred from homology"/>
<evidence type="ECO:0000259" key="5">
    <source>
        <dbReference type="Pfam" id="PF00149"/>
    </source>
</evidence>
<gene>
    <name evidence="6" type="ORF">ATO11_06960</name>
</gene>
<dbReference type="GO" id="GO:0046872">
    <property type="term" value="F:metal ion binding"/>
    <property type="evidence" value="ECO:0007669"/>
    <property type="project" value="UniProtKB-KW"/>
</dbReference>
<dbReference type="EMBL" id="AQQZ01000003">
    <property type="protein sequence ID" value="KNG94414.1"/>
    <property type="molecule type" value="Genomic_DNA"/>
</dbReference>
<dbReference type="CDD" id="cd07402">
    <property type="entry name" value="MPP_GpdQ"/>
    <property type="match status" value="1"/>
</dbReference>
<evidence type="ECO:0000256" key="2">
    <source>
        <dbReference type="ARBA" id="ARBA00022801"/>
    </source>
</evidence>
<evidence type="ECO:0000256" key="3">
    <source>
        <dbReference type="ARBA" id="ARBA00023004"/>
    </source>
</evidence>
<reference evidence="6 7" key="1">
    <citation type="journal article" date="2015" name="Int. J. Syst. Evol. Microbiol.">
        <title>Aestuariivita atlantica sp. nov., isolated from deep sea sediment of the Atlantic Ocean.</title>
        <authorList>
            <person name="Li G."/>
            <person name="Lai Q."/>
            <person name="Du Y."/>
            <person name="Liu X."/>
            <person name="Sun F."/>
            <person name="Shao Z."/>
        </authorList>
    </citation>
    <scope>NUCLEOTIDE SEQUENCE [LARGE SCALE GENOMIC DNA]</scope>
    <source>
        <strain evidence="6 7">22II-S11-z3</strain>
    </source>
</reference>
<name>A0A0L1JRI9_9RHOB</name>
<dbReference type="GO" id="GO:0004112">
    <property type="term" value="F:cyclic-nucleotide phosphodiesterase activity"/>
    <property type="evidence" value="ECO:0007669"/>
    <property type="project" value="InterPro"/>
</dbReference>
<feature type="domain" description="Calcineurin-like phosphoesterase" evidence="5">
    <location>
        <begin position="4"/>
        <end position="198"/>
    </location>
</feature>
<dbReference type="InterPro" id="IPR004843">
    <property type="entry name" value="Calcineurin-like_PHP"/>
</dbReference>
<dbReference type="InterPro" id="IPR026575">
    <property type="entry name" value="GpdQ/CpdA-like"/>
</dbReference>
<dbReference type="Proteomes" id="UP000036938">
    <property type="component" value="Unassembled WGS sequence"/>
</dbReference>
<dbReference type="InterPro" id="IPR050884">
    <property type="entry name" value="CNP_phosphodiesterase-III"/>
</dbReference>
<comment type="caution">
    <text evidence="6">The sequence shown here is derived from an EMBL/GenBank/DDBJ whole genome shotgun (WGS) entry which is preliminary data.</text>
</comment>
<organism evidence="6 7">
    <name type="scientific">Pseudaestuariivita atlantica</name>
    <dbReference type="NCBI Taxonomy" id="1317121"/>
    <lineage>
        <taxon>Bacteria</taxon>
        <taxon>Pseudomonadati</taxon>
        <taxon>Pseudomonadota</taxon>
        <taxon>Alphaproteobacteria</taxon>
        <taxon>Rhodobacterales</taxon>
        <taxon>Paracoccaceae</taxon>
        <taxon>Pseudaestuariivita</taxon>
    </lineage>
</organism>
<protein>
    <recommendedName>
        <fullName evidence="5">Calcineurin-like phosphoesterase domain-containing protein</fullName>
    </recommendedName>
</protein>
<dbReference type="Pfam" id="PF00149">
    <property type="entry name" value="Metallophos"/>
    <property type="match status" value="1"/>
</dbReference>
<dbReference type="PATRIC" id="fig|1317121.7.peg.1995"/>
<dbReference type="PANTHER" id="PTHR42988:SF2">
    <property type="entry name" value="CYCLIC NUCLEOTIDE PHOSPHODIESTERASE CBUA0032-RELATED"/>
    <property type="match status" value="1"/>
</dbReference>